<keyword evidence="1" id="KW-0676">Redox-active center</keyword>
<dbReference type="Pfam" id="PF13899">
    <property type="entry name" value="Thioredoxin_7"/>
    <property type="match status" value="1"/>
</dbReference>
<dbReference type="Gene3D" id="1.25.40.10">
    <property type="entry name" value="Tetratricopeptide repeat domain"/>
    <property type="match status" value="1"/>
</dbReference>
<dbReference type="PROSITE" id="PS51352">
    <property type="entry name" value="THIOREDOXIN_2"/>
    <property type="match status" value="1"/>
</dbReference>
<evidence type="ECO:0000256" key="1">
    <source>
        <dbReference type="ARBA" id="ARBA00023284"/>
    </source>
</evidence>
<name>D2QLK1_SPILD</name>
<evidence type="ECO:0000259" key="2">
    <source>
        <dbReference type="PROSITE" id="PS51352"/>
    </source>
</evidence>
<dbReference type="AlphaFoldDB" id="D2QLK1"/>
<dbReference type="STRING" id="504472.Slin_4309"/>
<dbReference type="InterPro" id="IPR036249">
    <property type="entry name" value="Thioredoxin-like_sf"/>
</dbReference>
<dbReference type="RefSeq" id="WP_012928797.1">
    <property type="nucleotide sequence ID" value="NC_013730.1"/>
</dbReference>
<dbReference type="SUPFAM" id="SSF52833">
    <property type="entry name" value="Thioredoxin-like"/>
    <property type="match status" value="1"/>
</dbReference>
<dbReference type="InterPro" id="IPR017937">
    <property type="entry name" value="Thioredoxin_CS"/>
</dbReference>
<dbReference type="PROSITE" id="PS00194">
    <property type="entry name" value="THIOREDOXIN_1"/>
    <property type="match status" value="1"/>
</dbReference>
<protein>
    <recommendedName>
        <fullName evidence="2">Thioredoxin domain-containing protein</fullName>
    </recommendedName>
</protein>
<gene>
    <name evidence="3" type="ordered locus">Slin_4309</name>
</gene>
<dbReference type="HOGENOM" id="CLU_032298_1_0_10"/>
<dbReference type="InterPro" id="IPR011990">
    <property type="entry name" value="TPR-like_helical_dom_sf"/>
</dbReference>
<dbReference type="Proteomes" id="UP000002028">
    <property type="component" value="Chromosome"/>
</dbReference>
<dbReference type="eggNOG" id="COG1331">
    <property type="taxonomic scope" value="Bacteria"/>
</dbReference>
<proteinExistence type="predicted"/>
<feature type="domain" description="Thioredoxin" evidence="2">
    <location>
        <begin position="11"/>
        <end position="142"/>
    </location>
</feature>
<dbReference type="Gene3D" id="3.40.30.10">
    <property type="entry name" value="Glutaredoxin"/>
    <property type="match status" value="1"/>
</dbReference>
<sequence length="416" mass="46447">MLVIRLLIIILAIFLPFRAQSQGHPARAGVQFRSGTFQSALALAKTMNKPLLVEVYLTGCPHCEALAPVLAEKAVGDYLNAHFVSWQVEANAVESVALQKEQSIAYPEFPLFLFFDPAGKLIHVGTPAEQPTRSAFIEEVISIGRVALEPSRRTEGYVARFAAGERDLSFLIQYGKYAKTRRDNALLHTISDAIGHQLLSPEQIQSPPGFYCLQRLIDDVDNPAAVYFFQHLSAFTMSYPVKDVKEAGESIVFRSLYGVKSDQYPAQKISQMRAYMVALGVPTQEAASRTLLKELDAYLRTKNMQGALLRFNDYRRENSSIGLADYAYLMHYFNEKATDDTYLSEMPVWASAGLKTLPAEQQNAPQVADIYYELAVAYHKMGQNANALNQARQGLNIAQKAKLNTQRFVDQVAAYQ</sequence>
<evidence type="ECO:0000313" key="4">
    <source>
        <dbReference type="Proteomes" id="UP000002028"/>
    </source>
</evidence>
<dbReference type="GO" id="GO:0006950">
    <property type="term" value="P:response to stress"/>
    <property type="evidence" value="ECO:0007669"/>
    <property type="project" value="UniProtKB-ARBA"/>
</dbReference>
<reference evidence="3 4" key="1">
    <citation type="journal article" date="2010" name="Stand. Genomic Sci.">
        <title>Complete genome sequence of Spirosoma linguale type strain (1).</title>
        <authorList>
            <person name="Lail K."/>
            <person name="Sikorski J."/>
            <person name="Saunders E."/>
            <person name="Lapidus A."/>
            <person name="Glavina Del Rio T."/>
            <person name="Copeland A."/>
            <person name="Tice H."/>
            <person name="Cheng J.-F."/>
            <person name="Lucas S."/>
            <person name="Nolan M."/>
            <person name="Bruce D."/>
            <person name="Goodwin L."/>
            <person name="Pitluck S."/>
            <person name="Ivanova N."/>
            <person name="Mavromatis K."/>
            <person name="Ovchinnikova G."/>
            <person name="Pati A."/>
            <person name="Chen A."/>
            <person name="Palaniappan K."/>
            <person name="Land M."/>
            <person name="Hauser L."/>
            <person name="Chang Y.-J."/>
            <person name="Jeffries C.D."/>
            <person name="Chain P."/>
            <person name="Brettin T."/>
            <person name="Detter J.C."/>
            <person name="Schuetze A."/>
            <person name="Rohde M."/>
            <person name="Tindall B.J."/>
            <person name="Goeker M."/>
            <person name="Bristow J."/>
            <person name="Eisen J.A."/>
            <person name="Markowitz V."/>
            <person name="Hugenholtz P."/>
            <person name="Kyrpides N.C."/>
            <person name="Klenk H.-P."/>
            <person name="Chen F."/>
        </authorList>
    </citation>
    <scope>NUCLEOTIDE SEQUENCE [LARGE SCALE GENOMIC DNA]</scope>
    <source>
        <strain evidence="4">ATCC 33905 / DSM 74 / LMG 10896 / Claus 1</strain>
    </source>
</reference>
<accession>D2QLK1</accession>
<evidence type="ECO:0000313" key="3">
    <source>
        <dbReference type="EMBL" id="ADB40291.1"/>
    </source>
</evidence>
<dbReference type="KEGG" id="sli:Slin_4309"/>
<organism evidence="3 4">
    <name type="scientific">Spirosoma linguale (strain ATCC 33905 / DSM 74 / LMG 10896 / Claus 1)</name>
    <dbReference type="NCBI Taxonomy" id="504472"/>
    <lineage>
        <taxon>Bacteria</taxon>
        <taxon>Pseudomonadati</taxon>
        <taxon>Bacteroidota</taxon>
        <taxon>Cytophagia</taxon>
        <taxon>Cytophagales</taxon>
        <taxon>Cytophagaceae</taxon>
        <taxon>Spirosoma</taxon>
    </lineage>
</organism>
<dbReference type="InterPro" id="IPR013766">
    <property type="entry name" value="Thioredoxin_domain"/>
</dbReference>
<dbReference type="EMBL" id="CP001769">
    <property type="protein sequence ID" value="ADB40291.1"/>
    <property type="molecule type" value="Genomic_DNA"/>
</dbReference>
<keyword evidence="4" id="KW-1185">Reference proteome</keyword>